<accession>A0A943EEM7</accession>
<dbReference type="Proteomes" id="UP000751224">
    <property type="component" value="Unassembled WGS sequence"/>
</dbReference>
<protein>
    <submittedName>
        <fullName evidence="1">Uncharacterized protein</fullName>
    </submittedName>
</protein>
<evidence type="ECO:0000313" key="1">
    <source>
        <dbReference type="EMBL" id="MBS5587400.1"/>
    </source>
</evidence>
<organism evidence="1 2">
    <name type="scientific">Thomasclavelia spiroformis</name>
    <dbReference type="NCBI Taxonomy" id="29348"/>
    <lineage>
        <taxon>Bacteria</taxon>
        <taxon>Bacillati</taxon>
        <taxon>Bacillota</taxon>
        <taxon>Erysipelotrichia</taxon>
        <taxon>Erysipelotrichales</taxon>
        <taxon>Coprobacillaceae</taxon>
        <taxon>Thomasclavelia</taxon>
    </lineage>
</organism>
<comment type="caution">
    <text evidence="1">The sequence shown here is derived from an EMBL/GenBank/DDBJ whole genome shotgun (WGS) entry which is preliminary data.</text>
</comment>
<dbReference type="EMBL" id="JAGZCC010000004">
    <property type="protein sequence ID" value="MBS5587400.1"/>
    <property type="molecule type" value="Genomic_DNA"/>
</dbReference>
<proteinExistence type="predicted"/>
<dbReference type="AlphaFoldDB" id="A0A943EEM7"/>
<dbReference type="RefSeq" id="WP_303885709.1">
    <property type="nucleotide sequence ID" value="NZ_JAGZCC010000004.1"/>
</dbReference>
<name>A0A943EEM7_9FIRM</name>
<reference evidence="1" key="1">
    <citation type="submission" date="2021-02" db="EMBL/GenBank/DDBJ databases">
        <title>Infant gut strain persistence is associated with maternal origin, phylogeny, and functional potential including surface adhesion and iron acquisition.</title>
        <authorList>
            <person name="Lou Y.C."/>
        </authorList>
    </citation>
    <scope>NUCLEOTIDE SEQUENCE</scope>
    <source>
        <strain evidence="1">L3_108_000G1_dasL3_108_000G1_metabat.metabat.11</strain>
    </source>
</reference>
<gene>
    <name evidence="1" type="ORF">KHX14_01085</name>
</gene>
<sequence length="171" mass="20652">MIMHNFEYVPKEEWKSIRDELLKIIHRLQNKVGNYFTFQYHFVGSCKRKMIIRDRNSNVGFDFDVNIEVNDPNEDYSPKEIRNILRKNLDDVINPHGYLIYGYNYTEESTRVLTIKVKDRVNSCILYSCDFCIIYNCSDGRQQYIRYNKKQCSYSWEYQPKGYYDLATKIE</sequence>
<evidence type="ECO:0000313" key="2">
    <source>
        <dbReference type="Proteomes" id="UP000751224"/>
    </source>
</evidence>